<evidence type="ECO:0000259" key="5">
    <source>
        <dbReference type="PROSITE" id="PS50893"/>
    </source>
</evidence>
<dbReference type="SMART" id="SM00382">
    <property type="entry name" value="AAA"/>
    <property type="match status" value="1"/>
</dbReference>
<dbReference type="InterPro" id="IPR017871">
    <property type="entry name" value="ABC_transporter-like_CS"/>
</dbReference>
<gene>
    <name evidence="6" type="ORF">IAD22_00545</name>
</gene>
<protein>
    <submittedName>
        <fullName evidence="6">ABC transporter ATP-binding protein</fullName>
    </submittedName>
</protein>
<dbReference type="EMBL" id="DVNG01000007">
    <property type="protein sequence ID" value="HIU49492.1"/>
    <property type="molecule type" value="Genomic_DNA"/>
</dbReference>
<evidence type="ECO:0000256" key="1">
    <source>
        <dbReference type="ARBA" id="ARBA00005417"/>
    </source>
</evidence>
<dbReference type="GO" id="GO:0016887">
    <property type="term" value="F:ATP hydrolysis activity"/>
    <property type="evidence" value="ECO:0007669"/>
    <property type="project" value="InterPro"/>
</dbReference>
<name>A0A9D1S7M3_9FIRM</name>
<dbReference type="GO" id="GO:0005524">
    <property type="term" value="F:ATP binding"/>
    <property type="evidence" value="ECO:0007669"/>
    <property type="project" value="UniProtKB-KW"/>
</dbReference>
<accession>A0A9D1S7M3</accession>
<comment type="caution">
    <text evidence="6">The sequence shown here is derived from an EMBL/GenBank/DDBJ whole genome shotgun (WGS) entry which is preliminary data.</text>
</comment>
<keyword evidence="2" id="KW-0813">Transport</keyword>
<dbReference type="Gene3D" id="3.40.50.300">
    <property type="entry name" value="P-loop containing nucleotide triphosphate hydrolases"/>
    <property type="match status" value="1"/>
</dbReference>
<organism evidence="6 7">
    <name type="scientific">Candidatus Limousia pullorum</name>
    <dbReference type="NCBI Taxonomy" id="2840860"/>
    <lineage>
        <taxon>Bacteria</taxon>
        <taxon>Bacillati</taxon>
        <taxon>Bacillota</taxon>
        <taxon>Clostridia</taxon>
        <taxon>Eubacteriales</taxon>
        <taxon>Oscillospiraceae</taxon>
        <taxon>Oscillospiraceae incertae sedis</taxon>
        <taxon>Candidatus Limousia</taxon>
    </lineage>
</organism>
<dbReference type="InterPro" id="IPR003439">
    <property type="entry name" value="ABC_transporter-like_ATP-bd"/>
</dbReference>
<keyword evidence="4 6" id="KW-0067">ATP-binding</keyword>
<proteinExistence type="inferred from homology"/>
<keyword evidence="3" id="KW-0547">Nucleotide-binding</keyword>
<evidence type="ECO:0000313" key="6">
    <source>
        <dbReference type="EMBL" id="HIU49492.1"/>
    </source>
</evidence>
<evidence type="ECO:0000256" key="2">
    <source>
        <dbReference type="ARBA" id="ARBA00022448"/>
    </source>
</evidence>
<dbReference type="PROSITE" id="PS00211">
    <property type="entry name" value="ABC_TRANSPORTER_1"/>
    <property type="match status" value="1"/>
</dbReference>
<evidence type="ECO:0000256" key="3">
    <source>
        <dbReference type="ARBA" id="ARBA00022741"/>
    </source>
</evidence>
<dbReference type="PANTHER" id="PTHR43335:SF2">
    <property type="entry name" value="ABC TRANSPORTER, ATP-BINDING PROTEIN"/>
    <property type="match status" value="1"/>
</dbReference>
<dbReference type="SUPFAM" id="SSF52540">
    <property type="entry name" value="P-loop containing nucleoside triphosphate hydrolases"/>
    <property type="match status" value="1"/>
</dbReference>
<feature type="domain" description="ABC transporter" evidence="5">
    <location>
        <begin position="3"/>
        <end position="231"/>
    </location>
</feature>
<dbReference type="Proteomes" id="UP000824118">
    <property type="component" value="Unassembled WGS sequence"/>
</dbReference>
<reference evidence="6" key="1">
    <citation type="submission" date="2020-10" db="EMBL/GenBank/DDBJ databases">
        <authorList>
            <person name="Gilroy R."/>
        </authorList>
    </citation>
    <scope>NUCLEOTIDE SEQUENCE</scope>
    <source>
        <strain evidence="6">ChiGjej1B1-1684</strain>
    </source>
</reference>
<comment type="similarity">
    <text evidence="1">Belongs to the ABC transporter superfamily.</text>
</comment>
<evidence type="ECO:0000256" key="4">
    <source>
        <dbReference type="ARBA" id="ARBA00022840"/>
    </source>
</evidence>
<dbReference type="PROSITE" id="PS50893">
    <property type="entry name" value="ABC_TRANSPORTER_2"/>
    <property type="match status" value="1"/>
</dbReference>
<reference evidence="6" key="2">
    <citation type="journal article" date="2021" name="PeerJ">
        <title>Extensive microbial diversity within the chicken gut microbiome revealed by metagenomics and culture.</title>
        <authorList>
            <person name="Gilroy R."/>
            <person name="Ravi A."/>
            <person name="Getino M."/>
            <person name="Pursley I."/>
            <person name="Horton D.L."/>
            <person name="Alikhan N.F."/>
            <person name="Baker D."/>
            <person name="Gharbi K."/>
            <person name="Hall N."/>
            <person name="Watson M."/>
            <person name="Adriaenssens E.M."/>
            <person name="Foster-Nyarko E."/>
            <person name="Jarju S."/>
            <person name="Secka A."/>
            <person name="Antonio M."/>
            <person name="Oren A."/>
            <person name="Chaudhuri R.R."/>
            <person name="La Ragione R."/>
            <person name="Hildebrand F."/>
            <person name="Pallen M.J."/>
        </authorList>
    </citation>
    <scope>NUCLEOTIDE SEQUENCE</scope>
    <source>
        <strain evidence="6">ChiGjej1B1-1684</strain>
    </source>
</reference>
<dbReference type="AlphaFoldDB" id="A0A9D1S7M3"/>
<dbReference type="PANTHER" id="PTHR43335">
    <property type="entry name" value="ABC TRANSPORTER, ATP-BINDING PROTEIN"/>
    <property type="match status" value="1"/>
</dbReference>
<dbReference type="Pfam" id="PF00005">
    <property type="entry name" value="ABC_tran"/>
    <property type="match status" value="1"/>
</dbReference>
<dbReference type="CDD" id="cd03264">
    <property type="entry name" value="ABC_drug_resistance_like"/>
    <property type="match status" value="1"/>
</dbReference>
<sequence>MELKLKNITKQYGEKKALDNFSLTFKPGIYGLLGPNGSGKSTMMKIITDNISPTKGEVFWDSTPILKMGDQYRSLLGYMPQQQGIYDNFTARRFLWYMCALKGIPKREIPKMVEQAAKKVNLYDVLDKKLGGFSGGMKQRVLIAQAILGDPKILIFDEPTAGLDPKERIRIRNLISEIAFDRIVIIATHVVPDIEFIAKKVVMLKSGVCYGCLPPSKWLKSVEGKVFEFPAREKDIPFIEKLFVVGNLRRDEKDTVWVRVVSDKKPKAPRLSVLPPTLEDVYLYMFNDRGEKK</sequence>
<evidence type="ECO:0000313" key="7">
    <source>
        <dbReference type="Proteomes" id="UP000824118"/>
    </source>
</evidence>
<dbReference type="InterPro" id="IPR003593">
    <property type="entry name" value="AAA+_ATPase"/>
</dbReference>
<dbReference type="InterPro" id="IPR027417">
    <property type="entry name" value="P-loop_NTPase"/>
</dbReference>